<dbReference type="Gene3D" id="1.20.80.40">
    <property type="match status" value="1"/>
</dbReference>
<dbReference type="FunFam" id="1.20.80.40:FF:000001">
    <property type="entry name" value="Pre-mRNA-processing-splicing factor 8"/>
    <property type="match status" value="1"/>
</dbReference>
<evidence type="ECO:0000256" key="2">
    <source>
        <dbReference type="ARBA" id="ARBA00022664"/>
    </source>
</evidence>
<dbReference type="InterPro" id="IPR000555">
    <property type="entry name" value="JAMM/MPN+_dom"/>
</dbReference>
<dbReference type="SUPFAM" id="SSF53098">
    <property type="entry name" value="Ribonuclease H-like"/>
    <property type="match status" value="1"/>
</dbReference>
<evidence type="ECO:0000256" key="9">
    <source>
        <dbReference type="ARBA" id="ARBA00079260"/>
    </source>
</evidence>
<evidence type="ECO:0000256" key="3">
    <source>
        <dbReference type="ARBA" id="ARBA00022728"/>
    </source>
</evidence>
<dbReference type="GO" id="GO:0030620">
    <property type="term" value="F:U2 snRNA binding"/>
    <property type="evidence" value="ECO:0007669"/>
    <property type="project" value="TreeGrafter"/>
</dbReference>
<organism evidence="11 12">
    <name type="scientific">Trichobilharzia regenti</name>
    <name type="common">Nasal bird schistosome</name>
    <dbReference type="NCBI Taxonomy" id="157069"/>
    <lineage>
        <taxon>Eukaryota</taxon>
        <taxon>Metazoa</taxon>
        <taxon>Spiralia</taxon>
        <taxon>Lophotrochozoa</taxon>
        <taxon>Platyhelminthes</taxon>
        <taxon>Trematoda</taxon>
        <taxon>Digenea</taxon>
        <taxon>Strigeidida</taxon>
        <taxon>Schistosomatoidea</taxon>
        <taxon>Schistosomatidae</taxon>
        <taxon>Trichobilharzia</taxon>
    </lineage>
</organism>
<dbReference type="PANTHER" id="PTHR11140">
    <property type="entry name" value="PRE-MRNA SPLICING FACTOR PRP8"/>
    <property type="match status" value="1"/>
</dbReference>
<dbReference type="FunFam" id="3.90.1570.40:FF:000001">
    <property type="entry name" value="Pre-mRNA-processing-splicing factor 8"/>
    <property type="match status" value="1"/>
</dbReference>
<keyword evidence="5" id="KW-0508">mRNA splicing</keyword>
<evidence type="ECO:0000256" key="7">
    <source>
        <dbReference type="ARBA" id="ARBA00055739"/>
    </source>
</evidence>
<dbReference type="GO" id="GO:0097157">
    <property type="term" value="F:pre-mRNA intronic binding"/>
    <property type="evidence" value="ECO:0007669"/>
    <property type="project" value="TreeGrafter"/>
</dbReference>
<keyword evidence="4" id="KW-0694">RNA-binding</keyword>
<dbReference type="PANTHER" id="PTHR11140:SF0">
    <property type="entry name" value="PRE-MRNA-PROCESSING-SPLICING FACTOR 8"/>
    <property type="match status" value="1"/>
</dbReference>
<dbReference type="InterPro" id="IPR027652">
    <property type="entry name" value="PRP8"/>
</dbReference>
<dbReference type="GO" id="GO:0000244">
    <property type="term" value="P:spliceosomal tri-snRNP complex assembly"/>
    <property type="evidence" value="ECO:0007669"/>
    <property type="project" value="TreeGrafter"/>
</dbReference>
<evidence type="ECO:0000256" key="8">
    <source>
        <dbReference type="ARBA" id="ARBA00071757"/>
    </source>
</evidence>
<dbReference type="PROSITE" id="PS50249">
    <property type="entry name" value="MPN"/>
    <property type="match status" value="1"/>
</dbReference>
<name>A0AA85JN91_TRIRE</name>
<dbReference type="FunFam" id="3.30.420.230:FF:000003">
    <property type="entry name" value="Pre-mRNA-processing-splicing factor 8"/>
    <property type="match status" value="1"/>
</dbReference>
<reference evidence="11" key="1">
    <citation type="submission" date="2022-06" db="EMBL/GenBank/DDBJ databases">
        <authorList>
            <person name="Berger JAMES D."/>
            <person name="Berger JAMES D."/>
        </authorList>
    </citation>
    <scope>NUCLEOTIDE SEQUENCE [LARGE SCALE GENOMIC DNA]</scope>
</reference>
<comment type="subcellular location">
    <subcellularLocation>
        <location evidence="1">Nucleus</location>
    </subcellularLocation>
</comment>
<dbReference type="Pfam" id="PF10596">
    <property type="entry name" value="U6-snRNA_bdg"/>
    <property type="match status" value="1"/>
</dbReference>
<dbReference type="GO" id="GO:0017070">
    <property type="term" value="F:U6 snRNA binding"/>
    <property type="evidence" value="ECO:0007669"/>
    <property type="project" value="InterPro"/>
</dbReference>
<dbReference type="GO" id="GO:0008237">
    <property type="term" value="F:metallopeptidase activity"/>
    <property type="evidence" value="ECO:0007669"/>
    <property type="project" value="InterPro"/>
</dbReference>
<keyword evidence="3" id="KW-0747">Spliceosome</keyword>
<accession>A0AA85JN91</accession>
<dbReference type="GO" id="GO:0071013">
    <property type="term" value="C:catalytic step 2 spliceosome"/>
    <property type="evidence" value="ECO:0007669"/>
    <property type="project" value="TreeGrafter"/>
</dbReference>
<evidence type="ECO:0000313" key="11">
    <source>
        <dbReference type="Proteomes" id="UP000050795"/>
    </source>
</evidence>
<comment type="function">
    <text evidence="7">Plays a role in pre-mRNA splicing as core component of precatalytic, catalytic and postcatalytic spliceosomal complexes, both of the predominant U2-type spliceosome and the minor U12-type spliceosome. Functions as a scaffold that mediates the ordered assembly of spliceosomal proteins and snRNAs. Required for the assembly of the U4/U6-U5 tri-snRNP complex, a building block of the spliceosome. Functions as a scaffold that positions spliceosomal U2, U5 and U6 snRNAs at splice sites on pre-mRNA substrates, so that splicing can occur. Interacts with both the 5' and the 3' splice site.</text>
</comment>
<dbReference type="InterPro" id="IPR012984">
    <property type="entry name" value="PROCT"/>
</dbReference>
<dbReference type="InterPro" id="IPR043173">
    <property type="entry name" value="Prp8_domainIV_fingers"/>
</dbReference>
<dbReference type="WBParaSite" id="TREG1_46630.1">
    <property type="protein sequence ID" value="TREG1_46630.1"/>
    <property type="gene ID" value="TREG1_46630"/>
</dbReference>
<protein>
    <recommendedName>
        <fullName evidence="8">Pre-mRNA-processing-splicing factor 8</fullName>
    </recommendedName>
    <alternativeName>
        <fullName evidence="9">Splicing factor Prp8</fullName>
    </alternativeName>
</protein>
<evidence type="ECO:0000256" key="5">
    <source>
        <dbReference type="ARBA" id="ARBA00023187"/>
    </source>
</evidence>
<dbReference type="InterPro" id="IPR043172">
    <property type="entry name" value="Prp8_domainIV_palm"/>
</dbReference>
<dbReference type="Gene3D" id="3.40.140.10">
    <property type="entry name" value="Cytidine Deaminase, domain 2"/>
    <property type="match status" value="1"/>
</dbReference>
<dbReference type="Gene3D" id="3.90.1570.40">
    <property type="match status" value="1"/>
</dbReference>
<dbReference type="AlphaFoldDB" id="A0AA85JN91"/>
<dbReference type="InterPro" id="IPR021983">
    <property type="entry name" value="PRP8_domainIV"/>
</dbReference>
<evidence type="ECO:0000259" key="10">
    <source>
        <dbReference type="PROSITE" id="PS50249"/>
    </source>
</evidence>
<feature type="domain" description="MPN" evidence="10">
    <location>
        <begin position="564"/>
        <end position="692"/>
    </location>
</feature>
<dbReference type="CDD" id="cd13838">
    <property type="entry name" value="RNase_H_like_Prp8_IV"/>
    <property type="match status" value="1"/>
</dbReference>
<sequence length="793" mass="91194">MLFRSYAVYVGFQVQLDLTGIFMHGKIPTLKISLIQIFRAHLWQKIHESVVMDICQVFDQELDALEIETVQKETIHPRKSYKMNSSCADILLFASYKWPVSRPSLLADSKDLMDGTTTQKFWIDIQLRWGDYDSHDIERYARAKFLDYTTDNMSIYPSPTGVMIAIDLAYNLHSAYGNWFPGCKPLIQQAMVKIMKANPALYVLRERIRKALQLYSSEPTEPYLSSQNYNELFSNQIIWFVDDTNVYRVTIHKTFEGNLTTKPINGAIFIFNPRTGQLFLKIIHTSVWAGQKRLGQLAKWKTAEEVAALIRSLPVEEQPKQIIVTRKGMLDPLEVHLLDFPNIVIKGSELQLPFQACLKVEKFGDLILKASEPQMVLFNLYDDWLKSISSYTAFSRLILILRALHVNNDKAKIVLKPDKTTITEPHHIWPSLSSDDWIKVEYQLKDLILADYGKKNNVNVASLTQSEIRDIILGMEISAPSQQRQQIAEIEKQAKEQSQLTATTTRTVNKHGDEIISTTTSNYETLHFSSKTEWRVRAISATNLYLRTNNIYVSSDDIKENGYTYILPKNILKKFITISDLRTQIAGYLYGISPADNSQIKEIRCIVMPPQWGTHQTVHLPNGLPQDEYLKEMEPLGWIHTQPNELPQLSPQDITTHAKIFSDQDGEKTIVITCSFTPGSVSLCAHKLTPGGYEWGRQNTDKGNNPKGYLPSHYERVQMLLSDRFLGFFMVPPQTSWNYNFMGVRHDPNMKYELQPLKPKKFYHRIHRPSHFLNFTSIEENELSSTDRDNPLA</sequence>
<dbReference type="Gene3D" id="3.30.420.230">
    <property type="match status" value="1"/>
</dbReference>
<reference evidence="12" key="2">
    <citation type="submission" date="2023-11" db="UniProtKB">
        <authorList>
            <consortium name="WormBaseParasite"/>
        </authorList>
    </citation>
    <scope>IDENTIFICATION</scope>
</reference>
<dbReference type="SMART" id="SM00232">
    <property type="entry name" value="JAB_MPN"/>
    <property type="match status" value="1"/>
</dbReference>
<dbReference type="GO" id="GO:0030623">
    <property type="term" value="F:U5 snRNA binding"/>
    <property type="evidence" value="ECO:0007669"/>
    <property type="project" value="TreeGrafter"/>
</dbReference>
<dbReference type="GO" id="GO:0030619">
    <property type="term" value="F:U1 snRNA binding"/>
    <property type="evidence" value="ECO:0007669"/>
    <property type="project" value="TreeGrafter"/>
</dbReference>
<dbReference type="FunFam" id="3.40.140.10:FF:000002">
    <property type="entry name" value="Pre-mRNA-processing-splicing factor 8"/>
    <property type="match status" value="1"/>
</dbReference>
<dbReference type="Pfam" id="PF01398">
    <property type="entry name" value="JAB"/>
    <property type="match status" value="1"/>
</dbReference>
<evidence type="ECO:0000256" key="1">
    <source>
        <dbReference type="ARBA" id="ARBA00004123"/>
    </source>
</evidence>
<dbReference type="InterPro" id="IPR019580">
    <property type="entry name" value="Prp8_U6-snRNA-bd"/>
</dbReference>
<dbReference type="InterPro" id="IPR012337">
    <property type="entry name" value="RNaseH-like_sf"/>
</dbReference>
<keyword evidence="11" id="KW-1185">Reference proteome</keyword>
<evidence type="ECO:0000256" key="6">
    <source>
        <dbReference type="ARBA" id="ARBA00023242"/>
    </source>
</evidence>
<dbReference type="CDD" id="cd08056">
    <property type="entry name" value="MPN_PRP8"/>
    <property type="match status" value="1"/>
</dbReference>
<evidence type="ECO:0000256" key="4">
    <source>
        <dbReference type="ARBA" id="ARBA00022884"/>
    </source>
</evidence>
<dbReference type="Proteomes" id="UP000050795">
    <property type="component" value="Unassembled WGS sequence"/>
</dbReference>
<keyword evidence="2" id="KW-0507">mRNA processing</keyword>
<proteinExistence type="predicted"/>
<keyword evidence="6" id="KW-0539">Nucleus</keyword>
<dbReference type="InterPro" id="IPR037518">
    <property type="entry name" value="MPN"/>
</dbReference>
<dbReference type="Pfam" id="PF12134">
    <property type="entry name" value="PRP8_domainIV"/>
    <property type="match status" value="1"/>
</dbReference>
<dbReference type="Pfam" id="PF08084">
    <property type="entry name" value="PROCT"/>
    <property type="match status" value="1"/>
</dbReference>
<evidence type="ECO:0000313" key="12">
    <source>
        <dbReference type="WBParaSite" id="TREG1_46630.1"/>
    </source>
</evidence>
<dbReference type="GO" id="GO:0005682">
    <property type="term" value="C:U5 snRNP"/>
    <property type="evidence" value="ECO:0007669"/>
    <property type="project" value="TreeGrafter"/>
</dbReference>